<evidence type="ECO:0000259" key="2">
    <source>
        <dbReference type="Pfam" id="PF07727"/>
    </source>
</evidence>
<dbReference type="SUPFAM" id="SSF56672">
    <property type="entry name" value="DNA/RNA polymerases"/>
    <property type="match status" value="1"/>
</dbReference>
<dbReference type="EMBL" id="OIVN01004224">
    <property type="protein sequence ID" value="SPD16164.1"/>
    <property type="molecule type" value="Genomic_DNA"/>
</dbReference>
<reference evidence="3" key="1">
    <citation type="submission" date="2018-02" db="EMBL/GenBank/DDBJ databases">
        <authorList>
            <person name="Cohen D.B."/>
            <person name="Kent A.D."/>
        </authorList>
    </citation>
    <scope>NUCLEOTIDE SEQUENCE</scope>
</reference>
<gene>
    <name evidence="3" type="ORF">FSB_LOCUS44046</name>
</gene>
<evidence type="ECO:0000313" key="3">
    <source>
        <dbReference type="EMBL" id="SPD16164.1"/>
    </source>
</evidence>
<accession>A0A2N9HWT4</accession>
<proteinExistence type="predicted"/>
<feature type="region of interest" description="Disordered" evidence="1">
    <location>
        <begin position="69"/>
        <end position="102"/>
    </location>
</feature>
<feature type="compositionally biased region" description="Polar residues" evidence="1">
    <location>
        <begin position="80"/>
        <end position="89"/>
    </location>
</feature>
<dbReference type="AlphaFoldDB" id="A0A2N9HWT4"/>
<dbReference type="InterPro" id="IPR013103">
    <property type="entry name" value="RVT_2"/>
</dbReference>
<feature type="domain" description="Reverse transcriptase Ty1/copia-type" evidence="2">
    <location>
        <begin position="133"/>
        <end position="267"/>
    </location>
</feature>
<evidence type="ECO:0000256" key="1">
    <source>
        <dbReference type="SAM" id="MobiDB-lite"/>
    </source>
</evidence>
<sequence length="273" mass="30903">MGWLSASIVTSLRWHAPYDSRHISLSPFGDVTFYETEFPYASLPSPKPMAPVIPLPILDSIESTSPHLSEAAELPDSSFDDTNTSSLDATPSPPSPRPHRTRQLPRRFHDFVLLLILSGVKAMSTEIAALEQNHTWTLETLPPGKRPIQSKWVYKIKYKPDGTVERYKARLVAKGYSQVEGLDYHETFAPVAKLVTVRCLLAIASIRQWELHQLDVHNAFLHGDLHEEVYMTIPQGFSRNNESKVCRLRKSLYGLKQASRNWFEKVAANDLLV</sequence>
<organism evidence="3">
    <name type="scientific">Fagus sylvatica</name>
    <name type="common">Beechnut</name>
    <dbReference type="NCBI Taxonomy" id="28930"/>
    <lineage>
        <taxon>Eukaryota</taxon>
        <taxon>Viridiplantae</taxon>
        <taxon>Streptophyta</taxon>
        <taxon>Embryophyta</taxon>
        <taxon>Tracheophyta</taxon>
        <taxon>Spermatophyta</taxon>
        <taxon>Magnoliopsida</taxon>
        <taxon>eudicotyledons</taxon>
        <taxon>Gunneridae</taxon>
        <taxon>Pentapetalae</taxon>
        <taxon>rosids</taxon>
        <taxon>fabids</taxon>
        <taxon>Fagales</taxon>
        <taxon>Fagaceae</taxon>
        <taxon>Fagus</taxon>
    </lineage>
</organism>
<protein>
    <recommendedName>
        <fullName evidence="2">Reverse transcriptase Ty1/copia-type domain-containing protein</fullName>
    </recommendedName>
</protein>
<dbReference type="InterPro" id="IPR043502">
    <property type="entry name" value="DNA/RNA_pol_sf"/>
</dbReference>
<name>A0A2N9HWT4_FAGSY</name>
<dbReference type="Pfam" id="PF07727">
    <property type="entry name" value="RVT_2"/>
    <property type="match status" value="1"/>
</dbReference>